<evidence type="ECO:0000313" key="2">
    <source>
        <dbReference type="EMBL" id="MCF4142444.1"/>
    </source>
</evidence>
<dbReference type="Proteomes" id="UP001200430">
    <property type="component" value="Unassembled WGS sequence"/>
</dbReference>
<accession>A0ABS9EMN4</accession>
<evidence type="ECO:0000256" key="1">
    <source>
        <dbReference type="SAM" id="MobiDB-lite"/>
    </source>
</evidence>
<reference evidence="2 3" key="1">
    <citation type="submission" date="2022-01" db="EMBL/GenBank/DDBJ databases">
        <title>Dethiosulfovibrio faecalis sp. nov., a novel proteolytic, non-sulfur-reducing bacterium isolated from a marine aquaculture solid waste bioreactor.</title>
        <authorList>
            <person name="Grabowski S."/>
            <person name="Apolinario E."/>
            <person name="Schneider N."/>
            <person name="Marshall C.W."/>
            <person name="Sowers K.R."/>
        </authorList>
    </citation>
    <scope>NUCLEOTIDE SEQUENCE [LARGE SCALE GENOMIC DNA]</scope>
    <source>
        <strain evidence="2 3">DSM 12537</strain>
    </source>
</reference>
<sequence length="51" mass="5724">MKDKAQEDRKDLDKEALLKKKKEENPDELEDSTLENLSGGEGMNMGDIISS</sequence>
<protein>
    <recommendedName>
        <fullName evidence="4">Bacteriocin</fullName>
    </recommendedName>
</protein>
<dbReference type="EMBL" id="JAKGUD010000005">
    <property type="protein sequence ID" value="MCF4142444.1"/>
    <property type="molecule type" value="Genomic_DNA"/>
</dbReference>
<evidence type="ECO:0000313" key="3">
    <source>
        <dbReference type="Proteomes" id="UP001200430"/>
    </source>
</evidence>
<feature type="region of interest" description="Disordered" evidence="1">
    <location>
        <begin position="1"/>
        <end position="51"/>
    </location>
</feature>
<name>A0ABS9EMN4_9BACT</name>
<organism evidence="2 3">
    <name type="scientific">Dethiosulfovibrio marinus</name>
    <dbReference type="NCBI Taxonomy" id="133532"/>
    <lineage>
        <taxon>Bacteria</taxon>
        <taxon>Thermotogati</taxon>
        <taxon>Synergistota</taxon>
        <taxon>Synergistia</taxon>
        <taxon>Synergistales</taxon>
        <taxon>Dethiosulfovibrionaceae</taxon>
        <taxon>Dethiosulfovibrio</taxon>
    </lineage>
</organism>
<comment type="caution">
    <text evidence="2">The sequence shown here is derived from an EMBL/GenBank/DDBJ whole genome shotgun (WGS) entry which is preliminary data.</text>
</comment>
<dbReference type="RefSeq" id="WP_236099171.1">
    <property type="nucleotide sequence ID" value="NZ_JAKGUD010000005.1"/>
</dbReference>
<keyword evidence="3" id="KW-1185">Reference proteome</keyword>
<evidence type="ECO:0008006" key="4">
    <source>
        <dbReference type="Google" id="ProtNLM"/>
    </source>
</evidence>
<feature type="compositionally biased region" description="Basic and acidic residues" evidence="1">
    <location>
        <begin position="1"/>
        <end position="24"/>
    </location>
</feature>
<gene>
    <name evidence="2" type="ORF">L2W38_06420</name>
</gene>
<proteinExistence type="predicted"/>